<dbReference type="NCBIfam" id="TIGR03467">
    <property type="entry name" value="HpnE"/>
    <property type="match status" value="1"/>
</dbReference>
<dbReference type="PANTHER" id="PTHR42923">
    <property type="entry name" value="PROTOPORPHYRINOGEN OXIDASE"/>
    <property type="match status" value="1"/>
</dbReference>
<dbReference type="InterPro" id="IPR050464">
    <property type="entry name" value="Zeta_carotene_desat/Oxidored"/>
</dbReference>
<dbReference type="InterPro" id="IPR017830">
    <property type="entry name" value="SQase_HpnE"/>
</dbReference>
<dbReference type="AlphaFoldDB" id="A0A3B0RI22"/>
<sequence>MARAHIIGAGLAGLSAGVELAQKGVEIILYEQATQAGGRARSFHDNHLDRIIDNGNHLLLSGNHSARDFLDSINARDRLIGPGSARFDFADLLTNDRWTINFNRGPVPMWVLYEQSRVPGTSMMDYISGLKLLTAGNRSVANLFGDQGQMYRRFWEPFSVAVLNTLPHDAVARLLLPVIRETLAKGAEYSMPLVAKKGLSDTFVDPALKWLERRKADIRLGQRVTALEDDGNQITAIKTARTSESVKAGDIVILATPPWVTPTLLEGVSAPTEFAPIVNLHFQVDGFDGEKTDTPILGLVGSPAHWLFLRGDIISVTVSAAFDLVEKPAREIAAIIWPDVAKVFDLDGKTIPPVRVIKEQRATFKTTPAQLDRRPPAKTLFKNLALAGDWTDTGLPATIEGAIRSGVSAVKALKS</sequence>
<dbReference type="PANTHER" id="PTHR42923:SF47">
    <property type="entry name" value="BLR3003 PROTEIN"/>
    <property type="match status" value="1"/>
</dbReference>
<dbReference type="SUPFAM" id="SSF51905">
    <property type="entry name" value="FAD/NAD(P)-binding domain"/>
    <property type="match status" value="1"/>
</dbReference>
<dbReference type="InterPro" id="IPR002937">
    <property type="entry name" value="Amino_oxidase"/>
</dbReference>
<accession>A0A3B0RI22</accession>
<reference evidence="2" key="1">
    <citation type="submission" date="2018-06" db="EMBL/GenBank/DDBJ databases">
        <authorList>
            <person name="Zhirakovskaya E."/>
        </authorList>
    </citation>
    <scope>NUCLEOTIDE SEQUENCE</scope>
</reference>
<dbReference type="GO" id="GO:0016491">
    <property type="term" value="F:oxidoreductase activity"/>
    <property type="evidence" value="ECO:0007669"/>
    <property type="project" value="InterPro"/>
</dbReference>
<dbReference type="InterPro" id="IPR036188">
    <property type="entry name" value="FAD/NAD-bd_sf"/>
</dbReference>
<dbReference type="EMBL" id="UOEC01000092">
    <property type="protein sequence ID" value="VAV91649.1"/>
    <property type="molecule type" value="Genomic_DNA"/>
</dbReference>
<proteinExistence type="predicted"/>
<organism evidence="2">
    <name type="scientific">hydrothermal vent metagenome</name>
    <dbReference type="NCBI Taxonomy" id="652676"/>
    <lineage>
        <taxon>unclassified sequences</taxon>
        <taxon>metagenomes</taxon>
        <taxon>ecological metagenomes</taxon>
    </lineage>
</organism>
<dbReference type="Gene3D" id="3.50.50.60">
    <property type="entry name" value="FAD/NAD(P)-binding domain"/>
    <property type="match status" value="1"/>
</dbReference>
<feature type="domain" description="Amine oxidase" evidence="1">
    <location>
        <begin position="11"/>
        <end position="412"/>
    </location>
</feature>
<name>A0A3B0RI22_9ZZZZ</name>
<dbReference type="Pfam" id="PF01593">
    <property type="entry name" value="Amino_oxidase"/>
    <property type="match status" value="1"/>
</dbReference>
<evidence type="ECO:0000313" key="2">
    <source>
        <dbReference type="EMBL" id="VAV91649.1"/>
    </source>
</evidence>
<dbReference type="Gene3D" id="3.90.660.50">
    <property type="match status" value="1"/>
</dbReference>
<gene>
    <name evidence="2" type="ORF">MNBD_ALPHA08-1194</name>
</gene>
<protein>
    <submittedName>
        <fullName evidence="2">Squalene-associated FAD-dependent desaturase, HpnE</fullName>
    </submittedName>
</protein>
<evidence type="ECO:0000259" key="1">
    <source>
        <dbReference type="Pfam" id="PF01593"/>
    </source>
</evidence>